<feature type="domain" description="RRM" evidence="5">
    <location>
        <begin position="103"/>
        <end position="180"/>
    </location>
</feature>
<dbReference type="Pfam" id="PF00076">
    <property type="entry name" value="RRM_1"/>
    <property type="match status" value="2"/>
</dbReference>
<dbReference type="SUPFAM" id="SSF54928">
    <property type="entry name" value="RNA-binding domain, RBD"/>
    <property type="match status" value="2"/>
</dbReference>
<name>A0A830CS69_9LAMI</name>
<sequence length="440" mass="47482">MAKTNRKRKLVKKFAATATPTPLPPIIEKKITKKKNNKIKKNKLPKPESPVSDSDSDPQTQIQTLLEPFSKEQLVTLVTDLSLSHSSLFALIQSAADQDISHRKIFIHGLGWDATHHVVESIFGSYGEIEDLNVVNDRATGKCKGYAFLTFKTRKSAKILLKNPKVEVGNRITSCQLASEGPAAPIPAGTAGVRKIYVNNVQANVSAERLKAFFEQFGEIESGPKGFDPMTGRFKGYAIFVYRTAEAAKKVLEEPYKVFDGSQLHCQKAVEGKGKLAGGAASITTALQPVQPQMLAAVAAAQQQAQSMALFGPQAGIVNPLYGGGMIVNPNLGAMMGGYYGMMGGQVPGLGLGAYSVTGSGDGGAMLQGLQYLYPGGPTGQNSSSSLNKAPGNNGYSPMWYYNVFVFHSCAFRVKYIFYMHCLIVYLISILYSSLIEFIG</sequence>
<dbReference type="AlphaFoldDB" id="A0A830CS69"/>
<feature type="compositionally biased region" description="Basic residues" evidence="3">
    <location>
        <begin position="31"/>
        <end position="44"/>
    </location>
</feature>
<dbReference type="GO" id="GO:0003723">
    <property type="term" value="F:RNA binding"/>
    <property type="evidence" value="ECO:0007669"/>
    <property type="project" value="UniProtKB-UniRule"/>
</dbReference>
<evidence type="ECO:0000259" key="5">
    <source>
        <dbReference type="PROSITE" id="PS50102"/>
    </source>
</evidence>
<keyword evidence="4" id="KW-1133">Transmembrane helix</keyword>
<dbReference type="PANTHER" id="PTHR48024:SF9">
    <property type="entry name" value="UBP1-ASSOCIATED PROTEINS 1A-RELATED"/>
    <property type="match status" value="1"/>
</dbReference>
<dbReference type="Proteomes" id="UP000653305">
    <property type="component" value="Unassembled WGS sequence"/>
</dbReference>
<organism evidence="6 7">
    <name type="scientific">Phtheirospermum japonicum</name>
    <dbReference type="NCBI Taxonomy" id="374723"/>
    <lineage>
        <taxon>Eukaryota</taxon>
        <taxon>Viridiplantae</taxon>
        <taxon>Streptophyta</taxon>
        <taxon>Embryophyta</taxon>
        <taxon>Tracheophyta</taxon>
        <taxon>Spermatophyta</taxon>
        <taxon>Magnoliopsida</taxon>
        <taxon>eudicotyledons</taxon>
        <taxon>Gunneridae</taxon>
        <taxon>Pentapetalae</taxon>
        <taxon>asterids</taxon>
        <taxon>lamiids</taxon>
        <taxon>Lamiales</taxon>
        <taxon>Orobanchaceae</taxon>
        <taxon>Orobanchaceae incertae sedis</taxon>
        <taxon>Phtheirospermum</taxon>
    </lineage>
</organism>
<dbReference type="GO" id="GO:0005634">
    <property type="term" value="C:nucleus"/>
    <property type="evidence" value="ECO:0007669"/>
    <property type="project" value="TreeGrafter"/>
</dbReference>
<feature type="domain" description="RRM" evidence="5">
    <location>
        <begin position="194"/>
        <end position="273"/>
    </location>
</feature>
<feature type="compositionally biased region" description="Basic residues" evidence="3">
    <location>
        <begin position="1"/>
        <end position="12"/>
    </location>
</feature>
<evidence type="ECO:0000256" key="2">
    <source>
        <dbReference type="PROSITE-ProRule" id="PRU00176"/>
    </source>
</evidence>
<feature type="transmembrane region" description="Helical" evidence="4">
    <location>
        <begin position="416"/>
        <end position="436"/>
    </location>
</feature>
<proteinExistence type="predicted"/>
<dbReference type="InterPro" id="IPR050886">
    <property type="entry name" value="RNA-binding_reg"/>
</dbReference>
<comment type="caution">
    <text evidence="6">The sequence shown here is derived from an EMBL/GenBank/DDBJ whole genome shotgun (WGS) entry which is preliminary data.</text>
</comment>
<keyword evidence="4" id="KW-0472">Membrane</keyword>
<dbReference type="InterPro" id="IPR012677">
    <property type="entry name" value="Nucleotide-bd_a/b_plait_sf"/>
</dbReference>
<dbReference type="SMART" id="SM00360">
    <property type="entry name" value="RRM"/>
    <property type="match status" value="2"/>
</dbReference>
<dbReference type="Gene3D" id="3.30.70.330">
    <property type="match status" value="2"/>
</dbReference>
<dbReference type="PANTHER" id="PTHR48024">
    <property type="entry name" value="GEO13361P1-RELATED"/>
    <property type="match status" value="1"/>
</dbReference>
<keyword evidence="4" id="KW-0812">Transmembrane</keyword>
<evidence type="ECO:0000313" key="7">
    <source>
        <dbReference type="Proteomes" id="UP000653305"/>
    </source>
</evidence>
<dbReference type="InterPro" id="IPR035979">
    <property type="entry name" value="RBD_domain_sf"/>
</dbReference>
<protein>
    <submittedName>
        <fullName evidence="6">Ubp1-associated protein 2a</fullName>
    </submittedName>
</protein>
<evidence type="ECO:0000313" key="6">
    <source>
        <dbReference type="EMBL" id="GFQ01053.1"/>
    </source>
</evidence>
<dbReference type="PROSITE" id="PS50102">
    <property type="entry name" value="RRM"/>
    <property type="match status" value="2"/>
</dbReference>
<reference evidence="6" key="1">
    <citation type="submission" date="2020-07" db="EMBL/GenBank/DDBJ databases">
        <title>Ethylene signaling mediates host invasion by parasitic plants.</title>
        <authorList>
            <person name="Yoshida S."/>
        </authorList>
    </citation>
    <scope>NUCLEOTIDE SEQUENCE</scope>
    <source>
        <strain evidence="6">Okayama</strain>
    </source>
</reference>
<dbReference type="InterPro" id="IPR000504">
    <property type="entry name" value="RRM_dom"/>
</dbReference>
<evidence type="ECO:0000256" key="3">
    <source>
        <dbReference type="SAM" id="MobiDB-lite"/>
    </source>
</evidence>
<dbReference type="EMBL" id="BMAC01000654">
    <property type="protein sequence ID" value="GFQ01053.1"/>
    <property type="molecule type" value="Genomic_DNA"/>
</dbReference>
<evidence type="ECO:0000256" key="1">
    <source>
        <dbReference type="ARBA" id="ARBA00022884"/>
    </source>
</evidence>
<keyword evidence="1 2" id="KW-0694">RNA-binding</keyword>
<feature type="region of interest" description="Disordered" evidence="3">
    <location>
        <begin position="1"/>
        <end position="59"/>
    </location>
</feature>
<gene>
    <name evidence="6" type="ORF">PHJA_002249200</name>
</gene>
<keyword evidence="7" id="KW-1185">Reference proteome</keyword>
<dbReference type="OrthoDB" id="1875751at2759"/>
<accession>A0A830CS69</accession>
<evidence type="ECO:0000256" key="4">
    <source>
        <dbReference type="SAM" id="Phobius"/>
    </source>
</evidence>